<dbReference type="AlphaFoldDB" id="A0A0F9JY47"/>
<evidence type="ECO:0000313" key="1">
    <source>
        <dbReference type="EMBL" id="KKM03813.1"/>
    </source>
</evidence>
<name>A0A0F9JY47_9ZZZZ</name>
<gene>
    <name evidence="1" type="ORF">LCGC14_1770720</name>
</gene>
<organism evidence="1">
    <name type="scientific">marine sediment metagenome</name>
    <dbReference type="NCBI Taxonomy" id="412755"/>
    <lineage>
        <taxon>unclassified sequences</taxon>
        <taxon>metagenomes</taxon>
        <taxon>ecological metagenomes</taxon>
    </lineage>
</organism>
<protein>
    <submittedName>
        <fullName evidence="1">Uncharacterized protein</fullName>
    </submittedName>
</protein>
<accession>A0A0F9JY47</accession>
<proteinExistence type="predicted"/>
<comment type="caution">
    <text evidence="1">The sequence shown here is derived from an EMBL/GenBank/DDBJ whole genome shotgun (WGS) entry which is preliminary data.</text>
</comment>
<dbReference type="EMBL" id="LAZR01016596">
    <property type="protein sequence ID" value="KKM03813.1"/>
    <property type="molecule type" value="Genomic_DNA"/>
</dbReference>
<reference evidence="1" key="1">
    <citation type="journal article" date="2015" name="Nature">
        <title>Complex archaea that bridge the gap between prokaryotes and eukaryotes.</title>
        <authorList>
            <person name="Spang A."/>
            <person name="Saw J.H."/>
            <person name="Jorgensen S.L."/>
            <person name="Zaremba-Niedzwiedzka K."/>
            <person name="Martijn J."/>
            <person name="Lind A.E."/>
            <person name="van Eijk R."/>
            <person name="Schleper C."/>
            <person name="Guy L."/>
            <person name="Ettema T.J."/>
        </authorList>
    </citation>
    <scope>NUCLEOTIDE SEQUENCE</scope>
</reference>
<sequence length="72" mass="7186">MAGTLGLRRIAEPNGKGLSGMPAGFAGKLGGLDSVMGNLVAKYASTVAVFSVLQNLRGELGTNPLVGRGGDV</sequence>